<reference evidence="1" key="1">
    <citation type="journal article" date="2020" name="Phytopathology">
        <title>Genome sequence of the chestnut blight fungus Cryphonectria parasitica EP155: A fundamental resource for an archetypical invasive plant pathogen.</title>
        <authorList>
            <person name="Crouch J.A."/>
            <person name="Dawe A."/>
            <person name="Aerts A."/>
            <person name="Barry K."/>
            <person name="Churchill A.C.L."/>
            <person name="Grimwood J."/>
            <person name="Hillman B."/>
            <person name="Milgroom M.G."/>
            <person name="Pangilinan J."/>
            <person name="Smith M."/>
            <person name="Salamov A."/>
            <person name="Schmutz J."/>
            <person name="Yadav J."/>
            <person name="Grigoriev I.V."/>
            <person name="Nuss D."/>
        </authorList>
    </citation>
    <scope>NUCLEOTIDE SEQUENCE</scope>
    <source>
        <strain evidence="1">EP155</strain>
    </source>
</reference>
<keyword evidence="2" id="KW-1185">Reference proteome</keyword>
<accession>A0A9P4XYF9</accession>
<sequence length="197" mass="21265">MCCLWSHVFFSYRELQAAKACMILTRCQDETRLNCAVPNHATYTPHRRIIDRFPSRPANPALRASLSPTALAAPSPSSLPPSLPPSLPILLSLTGASSLVPGIWSDKSAQDVEQPPFFKMSASTHDRRERAQILRVSISQALDIGICGFADVQLGTAQHCGPTPVVTSTRPSERRSTSGSMPYSACALLDLGKGTSF</sequence>
<dbReference type="AlphaFoldDB" id="A0A9P4XYF9"/>
<name>A0A9P4XYF9_CRYP1</name>
<dbReference type="Proteomes" id="UP000803844">
    <property type="component" value="Unassembled WGS sequence"/>
</dbReference>
<proteinExistence type="predicted"/>
<dbReference type="GeneID" id="63842790"/>
<protein>
    <submittedName>
        <fullName evidence="1">Uncharacterized protein</fullName>
    </submittedName>
</protein>
<dbReference type="RefSeq" id="XP_040774169.1">
    <property type="nucleotide sequence ID" value="XM_040925661.1"/>
</dbReference>
<gene>
    <name evidence="1" type="ORF">M406DRAFT_73832</name>
</gene>
<organism evidence="1 2">
    <name type="scientific">Cryphonectria parasitica (strain ATCC 38755 / EP155)</name>
    <dbReference type="NCBI Taxonomy" id="660469"/>
    <lineage>
        <taxon>Eukaryota</taxon>
        <taxon>Fungi</taxon>
        <taxon>Dikarya</taxon>
        <taxon>Ascomycota</taxon>
        <taxon>Pezizomycotina</taxon>
        <taxon>Sordariomycetes</taxon>
        <taxon>Sordariomycetidae</taxon>
        <taxon>Diaporthales</taxon>
        <taxon>Cryphonectriaceae</taxon>
        <taxon>Cryphonectria-Endothia species complex</taxon>
        <taxon>Cryphonectria</taxon>
    </lineage>
</organism>
<dbReference type="EMBL" id="MU032349">
    <property type="protein sequence ID" value="KAF3763208.1"/>
    <property type="molecule type" value="Genomic_DNA"/>
</dbReference>
<evidence type="ECO:0000313" key="1">
    <source>
        <dbReference type="EMBL" id="KAF3763208.1"/>
    </source>
</evidence>
<comment type="caution">
    <text evidence="1">The sequence shown here is derived from an EMBL/GenBank/DDBJ whole genome shotgun (WGS) entry which is preliminary data.</text>
</comment>
<evidence type="ECO:0000313" key="2">
    <source>
        <dbReference type="Proteomes" id="UP000803844"/>
    </source>
</evidence>